<keyword evidence="1 2" id="KW-0963">Cytoplasm</keyword>
<comment type="caution">
    <text evidence="3">The sequence shown here is derived from an EMBL/GenBank/DDBJ whole genome shotgun (WGS) entry which is preliminary data.</text>
</comment>
<comment type="subcellular location">
    <subcellularLocation>
        <location evidence="2">Cytoplasm</location>
    </subcellularLocation>
</comment>
<dbReference type="EMBL" id="QGUI01000545">
    <property type="protein sequence ID" value="PZM94800.1"/>
    <property type="molecule type" value="Genomic_DNA"/>
</dbReference>
<dbReference type="GO" id="GO:0008360">
    <property type="term" value="P:regulation of cell shape"/>
    <property type="evidence" value="ECO:0007669"/>
    <property type="project" value="UniProtKB-UniRule"/>
</dbReference>
<dbReference type="STRING" id="1111738.GCA_000427905_02104"/>
<evidence type="ECO:0000256" key="2">
    <source>
        <dbReference type="HAMAP-Rule" id="MF_00973"/>
    </source>
</evidence>
<accession>A0A2W4J6B4</accession>
<dbReference type="PANTHER" id="PTHR30135:SF3">
    <property type="entry name" value="GLUCONEOGENESIS FACTOR-RELATED"/>
    <property type="match status" value="1"/>
</dbReference>
<name>A0A2W4J6B4_9PSEU</name>
<evidence type="ECO:0000256" key="1">
    <source>
        <dbReference type="ARBA" id="ARBA00022490"/>
    </source>
</evidence>
<dbReference type="Gene3D" id="3.40.50.10680">
    <property type="entry name" value="CofD-like domains"/>
    <property type="match status" value="1"/>
</dbReference>
<proteinExistence type="inferred from homology"/>
<dbReference type="Pfam" id="PF01933">
    <property type="entry name" value="CofD"/>
    <property type="match status" value="1"/>
</dbReference>
<dbReference type="CDD" id="cd07187">
    <property type="entry name" value="YvcK_like"/>
    <property type="match status" value="1"/>
</dbReference>
<protein>
    <recommendedName>
        <fullName evidence="2">Putative gluconeogenesis factor</fullName>
    </recommendedName>
</protein>
<dbReference type="InterPro" id="IPR010119">
    <property type="entry name" value="Gluconeogen_factor"/>
</dbReference>
<dbReference type="SUPFAM" id="SSF142338">
    <property type="entry name" value="CofD-like"/>
    <property type="match status" value="1"/>
</dbReference>
<gene>
    <name evidence="3" type="ORF">DIU77_13505</name>
</gene>
<dbReference type="GO" id="GO:0043743">
    <property type="term" value="F:LPPG:FO 2-phospho-L-lactate transferase activity"/>
    <property type="evidence" value="ECO:0007669"/>
    <property type="project" value="InterPro"/>
</dbReference>
<dbReference type="InterPro" id="IPR002882">
    <property type="entry name" value="CofD"/>
</dbReference>
<dbReference type="PANTHER" id="PTHR30135">
    <property type="entry name" value="UNCHARACTERIZED PROTEIN YVCK-RELATED"/>
    <property type="match status" value="1"/>
</dbReference>
<dbReference type="GO" id="GO:0005737">
    <property type="term" value="C:cytoplasm"/>
    <property type="evidence" value="ECO:0007669"/>
    <property type="project" value="UniProtKB-SubCell"/>
</dbReference>
<organism evidence="3">
    <name type="scientific">Thermocrispum agreste</name>
    <dbReference type="NCBI Taxonomy" id="37925"/>
    <lineage>
        <taxon>Bacteria</taxon>
        <taxon>Bacillati</taxon>
        <taxon>Actinomycetota</taxon>
        <taxon>Actinomycetes</taxon>
        <taxon>Pseudonocardiales</taxon>
        <taxon>Pseudonocardiaceae</taxon>
        <taxon>Thermocrispum</taxon>
    </lineage>
</organism>
<reference evidence="3" key="1">
    <citation type="submission" date="2018-05" db="EMBL/GenBank/DDBJ databases">
        <authorList>
            <person name="Lanie J.A."/>
            <person name="Ng W.-L."/>
            <person name="Kazmierczak K.M."/>
            <person name="Andrzejewski T.M."/>
            <person name="Davidsen T.M."/>
            <person name="Wayne K.J."/>
            <person name="Tettelin H."/>
            <person name="Glass J.I."/>
            <person name="Rusch D."/>
            <person name="Podicherti R."/>
            <person name="Tsui H.-C.T."/>
            <person name="Winkler M.E."/>
        </authorList>
    </citation>
    <scope>NUCLEOTIDE SEQUENCE</scope>
    <source>
        <strain evidence="3">ZC4RG45</strain>
    </source>
</reference>
<evidence type="ECO:0000313" key="3">
    <source>
        <dbReference type="EMBL" id="PZM94800.1"/>
    </source>
</evidence>
<dbReference type="NCBIfam" id="TIGR01826">
    <property type="entry name" value="CofD_related"/>
    <property type="match status" value="1"/>
</dbReference>
<comment type="similarity">
    <text evidence="2">Belongs to the gluconeogenesis factor family.</text>
</comment>
<comment type="function">
    <text evidence="2">Required for morphogenesis under gluconeogenic growth conditions.</text>
</comment>
<sequence>MGGNDRGALRAVALGGGHGLHATLRALRLLTPHVTAVVTVADDGGSSGRLRNELGVLPPGDLRQALSALATADVGPTGDNLWSRVFQRRFGGTGALAGHAVGNLLLAGLFEEVGDPVVALDEACKLLGLSGRVLPMSPEPLYIEADVTGLDESGDPDAVSVIRGQVAVAATPGRVRQIRLHNADGKPPRACQAAVQAVLDADVVLLGPGSWFTSVLVHLLVPDLHEALIRTTARKVIVLNLVPQPGETAGFSPEQHLHVLGQHAPELKAEAVIADRKSVPAPSRLRAAAERLGARAVLADVADGNGRRHDPNALAAVVRNALGMERE</sequence>
<dbReference type="InterPro" id="IPR038136">
    <property type="entry name" value="CofD-like_dom_sf"/>
</dbReference>
<dbReference type="HAMAP" id="MF_00973">
    <property type="entry name" value="Gluconeogen_factor"/>
    <property type="match status" value="1"/>
</dbReference>
<dbReference type="AlphaFoldDB" id="A0A2W4J6B4"/>